<accession>A0A7X8TN24</accession>
<dbReference type="Pfam" id="PF22011">
    <property type="entry name" value="DUF6931"/>
    <property type="match status" value="1"/>
</dbReference>
<sequence length="200" mass="22469">MMKKIPYAQSHSILTHFELSPEAADVIDGNWAPIEVITQLQKQRLYLDLTAFFAHALPMREALWWAVQSLRLRLDDLSQLERQIIALCSDWVQQPNEPLRRKIEQMIVPLANESAAKWLGYSVFWSGFGSIAPIDNPVVMPADFLHAKAVAGAVNTAAALPEWQGYERYYQTVVQTALSIAHGEPAKVTVKEAACQARLE</sequence>
<protein>
    <submittedName>
        <fullName evidence="1">Uncharacterized protein</fullName>
    </submittedName>
</protein>
<dbReference type="AlphaFoldDB" id="A0A7X8TN24"/>
<evidence type="ECO:0000313" key="1">
    <source>
        <dbReference type="EMBL" id="NLS11787.1"/>
    </source>
</evidence>
<keyword evidence="2" id="KW-1185">Reference proteome</keyword>
<organism evidence="1 2">
    <name type="scientific">Vibrio agarilyticus</name>
    <dbReference type="NCBI Taxonomy" id="2726741"/>
    <lineage>
        <taxon>Bacteria</taxon>
        <taxon>Pseudomonadati</taxon>
        <taxon>Pseudomonadota</taxon>
        <taxon>Gammaproteobacteria</taxon>
        <taxon>Vibrionales</taxon>
        <taxon>Vibrionaceae</taxon>
        <taxon>Vibrio</taxon>
    </lineage>
</organism>
<dbReference type="Proteomes" id="UP000535589">
    <property type="component" value="Unassembled WGS sequence"/>
</dbReference>
<dbReference type="EMBL" id="JABAIK010000002">
    <property type="protein sequence ID" value="NLS11787.1"/>
    <property type="molecule type" value="Genomic_DNA"/>
</dbReference>
<gene>
    <name evidence="1" type="ORF">HGP28_02645</name>
</gene>
<proteinExistence type="predicted"/>
<comment type="caution">
    <text evidence="1">The sequence shown here is derived from an EMBL/GenBank/DDBJ whole genome shotgun (WGS) entry which is preliminary data.</text>
</comment>
<name>A0A7X8TN24_9VIBR</name>
<reference evidence="1 2" key="1">
    <citation type="submission" date="2020-04" db="EMBL/GenBank/DDBJ databases">
        <title>Vibrio sp. SM6, a novel species isolated from seawater.</title>
        <authorList>
            <person name="Wang X."/>
        </authorList>
    </citation>
    <scope>NUCLEOTIDE SEQUENCE [LARGE SCALE GENOMIC DNA]</scope>
    <source>
        <strain evidence="1 2">SM6</strain>
    </source>
</reference>
<dbReference type="InterPro" id="IPR053855">
    <property type="entry name" value="DUF6931"/>
</dbReference>
<evidence type="ECO:0000313" key="2">
    <source>
        <dbReference type="Proteomes" id="UP000535589"/>
    </source>
</evidence>